<keyword evidence="1" id="KW-0472">Membrane</keyword>
<dbReference type="AlphaFoldDB" id="A0A410WVD3"/>
<dbReference type="InterPro" id="IPR014617">
    <property type="entry name" value="YphA_Bacsu"/>
</dbReference>
<dbReference type="Proteomes" id="UP000288943">
    <property type="component" value="Chromosome"/>
</dbReference>
<gene>
    <name evidence="2" type="ORF">M5X16_01545</name>
    <name evidence="3" type="ORF">PC41400_11675</name>
</gene>
<evidence type="ECO:0000313" key="4">
    <source>
        <dbReference type="Proteomes" id="UP000288943"/>
    </source>
</evidence>
<dbReference type="Pfam" id="PF24124">
    <property type="entry name" value="YphA"/>
    <property type="match status" value="1"/>
</dbReference>
<feature type="transmembrane region" description="Helical" evidence="1">
    <location>
        <begin position="35"/>
        <end position="53"/>
    </location>
</feature>
<sequence length="208" mass="23106">MNPGYLASVLLAISVIFLLSGWREIFMRSISGRDILLFFMFALPAALMTFYVGGAQINGTVPVAFCTALLIGIRKKSLWEGGHLFATGLLLGAVHLLMLELYSVDPVMIVLKPEWDIAIVLAVLVMGMHWGAAEQYVSLTTAMIAGDLAFACMHGGTMPVHLGTPSFLDKWWLSFFTARLLTVFLESVYSGCRTTARQWIQRKRGWRK</sequence>
<feature type="transmembrane region" description="Helical" evidence="1">
    <location>
        <begin position="6"/>
        <end position="23"/>
    </location>
</feature>
<reference evidence="3 4" key="1">
    <citation type="submission" date="2018-01" db="EMBL/GenBank/DDBJ databases">
        <title>The whole genome sequencing and assembly of Paenibacillus chitinolyticus KCCM 41400 strain.</title>
        <authorList>
            <person name="Kim J.-Y."/>
            <person name="Park M.-K."/>
            <person name="Lee Y.-J."/>
            <person name="Yi H."/>
            <person name="Bahn Y.-S."/>
            <person name="Kim J.F."/>
            <person name="Lee D.-W."/>
        </authorList>
    </citation>
    <scope>NUCLEOTIDE SEQUENCE [LARGE SCALE GENOMIC DNA]</scope>
    <source>
        <strain evidence="3 4">KCCM 41400</strain>
    </source>
</reference>
<evidence type="ECO:0000313" key="5">
    <source>
        <dbReference type="Proteomes" id="UP001527202"/>
    </source>
</evidence>
<dbReference type="EMBL" id="CP026520">
    <property type="protein sequence ID" value="QAV18290.1"/>
    <property type="molecule type" value="Genomic_DNA"/>
</dbReference>
<dbReference type="Proteomes" id="UP001527202">
    <property type="component" value="Unassembled WGS sequence"/>
</dbReference>
<keyword evidence="1" id="KW-1133">Transmembrane helix</keyword>
<name>A0A410WVD3_9BACL</name>
<dbReference type="RefSeq" id="WP_042228476.1">
    <property type="nucleotide sequence ID" value="NZ_CP026520.1"/>
</dbReference>
<keyword evidence="1" id="KW-0812">Transmembrane</keyword>
<dbReference type="OrthoDB" id="2608899at2"/>
<protein>
    <submittedName>
        <fullName evidence="3">Uncharacterized protein</fullName>
    </submittedName>
</protein>
<feature type="transmembrane region" description="Helical" evidence="1">
    <location>
        <begin position="171"/>
        <end position="192"/>
    </location>
</feature>
<reference evidence="2 5" key="2">
    <citation type="submission" date="2022-05" db="EMBL/GenBank/DDBJ databases">
        <title>Genome Sequencing of Bee-Associated Microbes.</title>
        <authorList>
            <person name="Dunlap C."/>
        </authorList>
    </citation>
    <scope>NUCLEOTIDE SEQUENCE [LARGE SCALE GENOMIC DNA]</scope>
    <source>
        <strain evidence="2 5">NRRL B-23120</strain>
    </source>
</reference>
<evidence type="ECO:0000313" key="2">
    <source>
        <dbReference type="EMBL" id="MCY9594463.1"/>
    </source>
</evidence>
<keyword evidence="5" id="KW-1185">Reference proteome</keyword>
<accession>A0A410WVD3</accession>
<organism evidence="3 4">
    <name type="scientific">Paenibacillus chitinolyticus</name>
    <dbReference type="NCBI Taxonomy" id="79263"/>
    <lineage>
        <taxon>Bacteria</taxon>
        <taxon>Bacillati</taxon>
        <taxon>Bacillota</taxon>
        <taxon>Bacilli</taxon>
        <taxon>Bacillales</taxon>
        <taxon>Paenibacillaceae</taxon>
        <taxon>Paenibacillus</taxon>
    </lineage>
</organism>
<dbReference type="KEGG" id="pchi:PC41400_11675"/>
<evidence type="ECO:0000313" key="3">
    <source>
        <dbReference type="EMBL" id="QAV18290.1"/>
    </source>
</evidence>
<evidence type="ECO:0000256" key="1">
    <source>
        <dbReference type="SAM" id="Phobius"/>
    </source>
</evidence>
<proteinExistence type="predicted"/>
<feature type="transmembrane region" description="Helical" evidence="1">
    <location>
        <begin position="115"/>
        <end position="133"/>
    </location>
</feature>
<dbReference type="EMBL" id="JAMDMJ010000001">
    <property type="protein sequence ID" value="MCY9594463.1"/>
    <property type="molecule type" value="Genomic_DNA"/>
</dbReference>
<feature type="transmembrane region" description="Helical" evidence="1">
    <location>
        <begin position="84"/>
        <end position="103"/>
    </location>
</feature>
<dbReference type="GeneID" id="95375467"/>